<name>A0A402A2I8_9CHLR</name>
<dbReference type="OrthoDB" id="9789350at2"/>
<keyword evidence="4" id="KW-1185">Reference proteome</keyword>
<comment type="caution">
    <text evidence="3">The sequence shown here is derived from an EMBL/GenBank/DDBJ whole genome shotgun (WGS) entry which is preliminary data.</text>
</comment>
<organism evidence="3 4">
    <name type="scientific">Tengunoibacter tsumagoiensis</name>
    <dbReference type="NCBI Taxonomy" id="2014871"/>
    <lineage>
        <taxon>Bacteria</taxon>
        <taxon>Bacillati</taxon>
        <taxon>Chloroflexota</taxon>
        <taxon>Ktedonobacteria</taxon>
        <taxon>Ktedonobacterales</taxon>
        <taxon>Dictyobacteraceae</taxon>
        <taxon>Tengunoibacter</taxon>
    </lineage>
</organism>
<dbReference type="RefSeq" id="WP_126580760.1">
    <property type="nucleotide sequence ID" value="NZ_BIFR01000001.1"/>
</dbReference>
<comment type="catalytic activity">
    <reaction evidence="2">
        <text>a 3'-end 2',3'-cyclophospho-ribonucleotide-RNA + H2O = a 3'-end 2'-phospho-ribonucleotide-RNA + H(+)</text>
        <dbReference type="Rhea" id="RHEA:11828"/>
        <dbReference type="Rhea" id="RHEA-COMP:10464"/>
        <dbReference type="Rhea" id="RHEA-COMP:17353"/>
        <dbReference type="ChEBI" id="CHEBI:15377"/>
        <dbReference type="ChEBI" id="CHEBI:15378"/>
        <dbReference type="ChEBI" id="CHEBI:83064"/>
        <dbReference type="ChEBI" id="CHEBI:173113"/>
        <dbReference type="EC" id="3.1.4.58"/>
    </reaction>
</comment>
<dbReference type="GO" id="GO:0004113">
    <property type="term" value="F:2',3'-cyclic-nucleotide 3'-phosphodiesterase activity"/>
    <property type="evidence" value="ECO:0007669"/>
    <property type="project" value="InterPro"/>
</dbReference>
<feature type="active site" description="Proton donor" evidence="2">
    <location>
        <position position="41"/>
    </location>
</feature>
<dbReference type="InterPro" id="IPR009097">
    <property type="entry name" value="Cyclic_Pdiesterase"/>
</dbReference>
<evidence type="ECO:0000313" key="3">
    <source>
        <dbReference type="EMBL" id="GCE13211.1"/>
    </source>
</evidence>
<feature type="short sequence motif" description="HXTX 1" evidence="2">
    <location>
        <begin position="41"/>
        <end position="44"/>
    </location>
</feature>
<gene>
    <name evidence="3" type="ORF">KTT_30700</name>
</gene>
<keyword evidence="1 2" id="KW-0378">Hydrolase</keyword>
<dbReference type="NCBIfam" id="TIGR02258">
    <property type="entry name" value="2_5_ligase"/>
    <property type="match status" value="1"/>
</dbReference>
<protein>
    <recommendedName>
        <fullName evidence="2">RNA 2',3'-cyclic phosphodiesterase</fullName>
        <shortName evidence="2">RNA 2',3'-CPDase</shortName>
        <ecNumber evidence="2">3.1.4.58</ecNumber>
    </recommendedName>
</protein>
<dbReference type="PANTHER" id="PTHR35561">
    <property type="entry name" value="RNA 2',3'-CYCLIC PHOSPHODIESTERASE"/>
    <property type="match status" value="1"/>
</dbReference>
<comment type="similarity">
    <text evidence="2">Belongs to the 2H phosphoesterase superfamily. ThpR family.</text>
</comment>
<dbReference type="EMBL" id="BIFR01000001">
    <property type="protein sequence ID" value="GCE13211.1"/>
    <property type="molecule type" value="Genomic_DNA"/>
</dbReference>
<dbReference type="HAMAP" id="MF_01940">
    <property type="entry name" value="RNA_CPDase"/>
    <property type="match status" value="1"/>
</dbReference>
<reference evidence="4" key="1">
    <citation type="submission" date="2018-12" db="EMBL/GenBank/DDBJ databases">
        <title>Tengunoibacter tsumagoiensis gen. nov., sp. nov., Dictyobacter kobayashii sp. nov., D. alpinus sp. nov., and D. joshuensis sp. nov. and description of Dictyobacteraceae fam. nov. within the order Ktedonobacterales isolated from Tengu-no-mugimeshi.</title>
        <authorList>
            <person name="Wang C.M."/>
            <person name="Zheng Y."/>
            <person name="Sakai Y."/>
            <person name="Toyoda A."/>
            <person name="Minakuchi Y."/>
            <person name="Abe K."/>
            <person name="Yokota A."/>
            <person name="Yabe S."/>
        </authorList>
    </citation>
    <scope>NUCLEOTIDE SEQUENCE [LARGE SCALE GENOMIC DNA]</scope>
    <source>
        <strain evidence="4">Uno3</strain>
    </source>
</reference>
<dbReference type="Pfam" id="PF13563">
    <property type="entry name" value="2_5_RNA_ligase2"/>
    <property type="match status" value="1"/>
</dbReference>
<dbReference type="InterPro" id="IPR004175">
    <property type="entry name" value="RNA_CPDase"/>
</dbReference>
<dbReference type="EC" id="3.1.4.58" evidence="2"/>
<dbReference type="Gene3D" id="3.90.1140.10">
    <property type="entry name" value="Cyclic phosphodiesterase"/>
    <property type="match status" value="1"/>
</dbReference>
<feature type="active site" description="Proton acceptor" evidence="2">
    <location>
        <position position="128"/>
    </location>
</feature>
<evidence type="ECO:0000313" key="4">
    <source>
        <dbReference type="Proteomes" id="UP000287352"/>
    </source>
</evidence>
<dbReference type="SUPFAM" id="SSF55144">
    <property type="entry name" value="LigT-like"/>
    <property type="match status" value="1"/>
</dbReference>
<proteinExistence type="inferred from homology"/>
<feature type="short sequence motif" description="HXTX 2" evidence="2">
    <location>
        <begin position="128"/>
        <end position="131"/>
    </location>
</feature>
<dbReference type="GO" id="GO:0008664">
    <property type="term" value="F:RNA 2',3'-cyclic 3'-phosphodiesterase activity"/>
    <property type="evidence" value="ECO:0007669"/>
    <property type="project" value="UniProtKB-EC"/>
</dbReference>
<accession>A0A402A2I8</accession>
<evidence type="ECO:0000256" key="1">
    <source>
        <dbReference type="ARBA" id="ARBA00022801"/>
    </source>
</evidence>
<dbReference type="AlphaFoldDB" id="A0A402A2I8"/>
<dbReference type="Proteomes" id="UP000287352">
    <property type="component" value="Unassembled WGS sequence"/>
</dbReference>
<comment type="function">
    <text evidence="2">Hydrolyzes RNA 2',3'-cyclic phosphodiester to an RNA 2'-phosphomonoester.</text>
</comment>
<dbReference type="PANTHER" id="PTHR35561:SF1">
    <property type="entry name" value="RNA 2',3'-CYCLIC PHOSPHODIESTERASE"/>
    <property type="match status" value="1"/>
</dbReference>
<evidence type="ECO:0000256" key="2">
    <source>
        <dbReference type="HAMAP-Rule" id="MF_01940"/>
    </source>
</evidence>
<sequence length="192" mass="21869">MTRTFIALEMNKEVQRYLTEVIRQVARSFPAIRWVDPATIHLTLAFLGELDDEQVAHAIQISEQVAQQSTAFSYRLSRLSSFGASHQPRVLWMGIEEPSRNLHRLHQALNQELEKCGFALDTRPFSPHLTLARLKAPLPPSELQRLQELLQGPQTGLISSQSYPIHALHVVKSELRPQGPIYTLLKSCPFQR</sequence>